<gene>
    <name evidence="1" type="ORF">AVDCRST_MAG14-1483</name>
</gene>
<dbReference type="EMBL" id="CADCVG010000061">
    <property type="protein sequence ID" value="CAA9455054.1"/>
    <property type="molecule type" value="Genomic_DNA"/>
</dbReference>
<accession>A0A6J4QU43</accession>
<organism evidence="1">
    <name type="scientific">uncultured Rubrobacteraceae bacterium</name>
    <dbReference type="NCBI Taxonomy" id="349277"/>
    <lineage>
        <taxon>Bacteria</taxon>
        <taxon>Bacillati</taxon>
        <taxon>Actinomycetota</taxon>
        <taxon>Rubrobacteria</taxon>
        <taxon>Rubrobacterales</taxon>
        <taxon>Rubrobacteraceae</taxon>
        <taxon>environmental samples</taxon>
    </lineage>
</organism>
<dbReference type="AlphaFoldDB" id="A0A6J4QU43"/>
<proteinExistence type="predicted"/>
<sequence>MVPGLGVALSERVERLENSGDSLQQPLQLAGSTFTSAAVREER</sequence>
<reference evidence="1" key="1">
    <citation type="submission" date="2020-02" db="EMBL/GenBank/DDBJ databases">
        <authorList>
            <person name="Meier V. D."/>
        </authorList>
    </citation>
    <scope>NUCLEOTIDE SEQUENCE</scope>
    <source>
        <strain evidence="1">AVDCRST_MAG14</strain>
    </source>
</reference>
<evidence type="ECO:0000313" key="1">
    <source>
        <dbReference type="EMBL" id="CAA9455054.1"/>
    </source>
</evidence>
<name>A0A6J4QU43_9ACTN</name>
<protein>
    <submittedName>
        <fullName evidence="1">Uncharacterized protein</fullName>
    </submittedName>
</protein>